<evidence type="ECO:0000313" key="2">
    <source>
        <dbReference type="EMBL" id="MEV8468529.1"/>
    </source>
</evidence>
<sequence length="57" mass="6073">MLEQSPYGAAALGARLTGGGFGGSIVVLVADDRLDEVRAAFPKSRVRAATWMHRELT</sequence>
<organism evidence="2 3">
    <name type="scientific">Meridianimarinicoccus marinus</name>
    <dbReference type="NCBI Taxonomy" id="3231483"/>
    <lineage>
        <taxon>Bacteria</taxon>
        <taxon>Pseudomonadati</taxon>
        <taxon>Pseudomonadota</taxon>
        <taxon>Alphaproteobacteria</taxon>
        <taxon>Rhodobacterales</taxon>
        <taxon>Paracoccaceae</taxon>
        <taxon>Meridianimarinicoccus</taxon>
    </lineage>
</organism>
<gene>
    <name evidence="2" type="ORF">AB0T83_17280</name>
</gene>
<dbReference type="SUPFAM" id="SSF55060">
    <property type="entry name" value="GHMP Kinase, C-terminal domain"/>
    <property type="match status" value="1"/>
</dbReference>
<proteinExistence type="predicted"/>
<accession>A0ABV3LAD8</accession>
<dbReference type="RefSeq" id="WP_366194484.1">
    <property type="nucleotide sequence ID" value="NZ_JBFBVU010000031.1"/>
</dbReference>
<comment type="caution">
    <text evidence="2">The sequence shown here is derived from an EMBL/GenBank/DDBJ whole genome shotgun (WGS) entry which is preliminary data.</text>
</comment>
<reference evidence="2 3" key="1">
    <citation type="submission" date="2024-07" db="EMBL/GenBank/DDBJ databases">
        <authorList>
            <person name="Kang M."/>
        </authorList>
    </citation>
    <scope>NUCLEOTIDE SEQUENCE [LARGE SCALE GENOMIC DNA]</scope>
    <source>
        <strain evidence="2 3">DFM31</strain>
    </source>
</reference>
<dbReference type="Pfam" id="PF08544">
    <property type="entry name" value="GHMP_kinases_C"/>
    <property type="match status" value="1"/>
</dbReference>
<dbReference type="InterPro" id="IPR013750">
    <property type="entry name" value="GHMP_kinase_C_dom"/>
</dbReference>
<keyword evidence="3" id="KW-1185">Reference proteome</keyword>
<protein>
    <recommendedName>
        <fullName evidence="1">GHMP kinase C-terminal domain-containing protein</fullName>
    </recommendedName>
</protein>
<dbReference type="InterPro" id="IPR036554">
    <property type="entry name" value="GHMP_kinase_C_sf"/>
</dbReference>
<dbReference type="Gene3D" id="3.30.70.890">
    <property type="entry name" value="GHMP kinase, C-terminal domain"/>
    <property type="match status" value="1"/>
</dbReference>
<feature type="domain" description="GHMP kinase C-terminal" evidence="1">
    <location>
        <begin position="8"/>
        <end position="43"/>
    </location>
</feature>
<evidence type="ECO:0000259" key="1">
    <source>
        <dbReference type="Pfam" id="PF08544"/>
    </source>
</evidence>
<name>A0ABV3LAD8_9RHOB</name>
<dbReference type="Proteomes" id="UP001553161">
    <property type="component" value="Unassembled WGS sequence"/>
</dbReference>
<dbReference type="EMBL" id="JBFBVU010000031">
    <property type="protein sequence ID" value="MEV8468529.1"/>
    <property type="molecule type" value="Genomic_DNA"/>
</dbReference>
<evidence type="ECO:0000313" key="3">
    <source>
        <dbReference type="Proteomes" id="UP001553161"/>
    </source>
</evidence>